<feature type="non-terminal residue" evidence="6">
    <location>
        <position position="1"/>
    </location>
</feature>
<dbReference type="AlphaFoldDB" id="A0A3B0SRS9"/>
<evidence type="ECO:0000256" key="2">
    <source>
        <dbReference type="ARBA" id="ARBA00022505"/>
    </source>
</evidence>
<dbReference type="EMBL" id="UOEK01000520">
    <property type="protein sequence ID" value="VAW09071.1"/>
    <property type="molecule type" value="Genomic_DNA"/>
</dbReference>
<keyword evidence="1" id="KW-0004">4Fe-4S</keyword>
<dbReference type="PANTHER" id="PTHR43742:SF9">
    <property type="entry name" value="TETRATHIONATE REDUCTASE SUBUNIT A"/>
    <property type="match status" value="1"/>
</dbReference>
<accession>A0A3B0SRS9</accession>
<dbReference type="GO" id="GO:0043546">
    <property type="term" value="F:molybdopterin cofactor binding"/>
    <property type="evidence" value="ECO:0007669"/>
    <property type="project" value="InterPro"/>
</dbReference>
<dbReference type="Gene3D" id="3.40.228.10">
    <property type="entry name" value="Dimethylsulfoxide Reductase, domain 2"/>
    <property type="match status" value="1"/>
</dbReference>
<feature type="domain" description="Molybdopterin dinucleotide-binding" evidence="5">
    <location>
        <begin position="453"/>
        <end position="539"/>
    </location>
</feature>
<keyword evidence="4" id="KW-0560">Oxidoreductase</keyword>
<dbReference type="InterPro" id="IPR050612">
    <property type="entry name" value="Prok_Mopterin_Oxidored"/>
</dbReference>
<evidence type="ECO:0000313" key="6">
    <source>
        <dbReference type="EMBL" id="VAW09071.1"/>
    </source>
</evidence>
<gene>
    <name evidence="6" type="ORF">MNBD_ACTINO02-1411</name>
</gene>
<name>A0A3B0SRS9_9ZZZZ</name>
<keyword evidence="1" id="KW-0479">Metal-binding</keyword>
<dbReference type="Gene3D" id="3.40.50.740">
    <property type="match status" value="1"/>
</dbReference>
<keyword evidence="1" id="KW-0408">Iron</keyword>
<organism evidence="6">
    <name type="scientific">hydrothermal vent metagenome</name>
    <dbReference type="NCBI Taxonomy" id="652676"/>
    <lineage>
        <taxon>unclassified sequences</taxon>
        <taxon>metagenomes</taxon>
        <taxon>ecological metagenomes</taxon>
    </lineage>
</organism>
<evidence type="ECO:0000256" key="4">
    <source>
        <dbReference type="ARBA" id="ARBA00023002"/>
    </source>
</evidence>
<evidence type="ECO:0000256" key="1">
    <source>
        <dbReference type="ARBA" id="ARBA00022485"/>
    </source>
</evidence>
<dbReference type="SUPFAM" id="SSF50692">
    <property type="entry name" value="ADC-like"/>
    <property type="match status" value="1"/>
</dbReference>
<dbReference type="Gene3D" id="2.40.40.20">
    <property type="match status" value="1"/>
</dbReference>
<dbReference type="InterPro" id="IPR009010">
    <property type="entry name" value="Asp_de-COase-like_dom_sf"/>
</dbReference>
<keyword evidence="2" id="KW-0500">Molybdenum</keyword>
<evidence type="ECO:0000259" key="5">
    <source>
        <dbReference type="Pfam" id="PF01568"/>
    </source>
</evidence>
<sequence>EPYLKKFTNSPYLTGPDGLFLRAEVPADAEEGTVGKALVFDLTTGATAPFDEADDPALTGAYVIDGVTVKPSFQLFIEHVESYTPEWAADICGTTADRVRSIAEEFGRQAQIGSTKVVDGVEIPYRPVAIMAYHMAQQELGFQTLRAMISVAMLVGAPGAVGGQLVDFKWKVHKNYAKFENLSVEEGPYDYTLGKSKFFPINTGFPGILTKVMQDPAKYEVEKLPKIAMLHYVNPLTAFPSQADFLKTYGMFEFLSVLTPWLSETADYFADVVLPAATMEKYEGPSSASDQYIDGKTIRLPVMDPLFESRGEIDIYIDLCERLGVLYGEGGYIDQVNKNLPLKDEFALPLDEKPDVRDIFDRWSRMEGLEGGIEFFEKNGVWIKGPVSAKKRYGYVTETPFGGAVHRLYGESLLVAQNKQKELGADEVYYRDYTAFPTWRTPTFEQSPAEYDLTLISYHLVVHKQSRTSMIPLLTELSGKQRLDMNPQTAERLGIKEGDEVIVESQNAMTGETRQLRTVVALSSGFRPDVVGMPHHFGGWSPKNNKGLGPSPNEIFYTGEGYMACTADQSYHVKVRVLKG</sequence>
<proteinExistence type="predicted"/>
<reference evidence="6" key="1">
    <citation type="submission" date="2018-06" db="EMBL/GenBank/DDBJ databases">
        <authorList>
            <person name="Zhirakovskaya E."/>
        </authorList>
    </citation>
    <scope>NUCLEOTIDE SEQUENCE</scope>
</reference>
<dbReference type="SUPFAM" id="SSF53706">
    <property type="entry name" value="Formate dehydrogenase/DMSO reductase, domains 1-3"/>
    <property type="match status" value="1"/>
</dbReference>
<protein>
    <recommendedName>
        <fullName evidence="5">Molybdopterin dinucleotide-binding domain-containing protein</fullName>
    </recommendedName>
</protein>
<keyword evidence="1" id="KW-0411">Iron-sulfur</keyword>
<evidence type="ECO:0000256" key="3">
    <source>
        <dbReference type="ARBA" id="ARBA00022729"/>
    </source>
</evidence>
<dbReference type="Pfam" id="PF01568">
    <property type="entry name" value="Molydop_binding"/>
    <property type="match status" value="1"/>
</dbReference>
<dbReference type="GO" id="GO:0051539">
    <property type="term" value="F:4 iron, 4 sulfur cluster binding"/>
    <property type="evidence" value="ECO:0007669"/>
    <property type="project" value="UniProtKB-KW"/>
</dbReference>
<dbReference type="GO" id="GO:0016491">
    <property type="term" value="F:oxidoreductase activity"/>
    <property type="evidence" value="ECO:0007669"/>
    <property type="project" value="UniProtKB-KW"/>
</dbReference>
<dbReference type="PANTHER" id="PTHR43742">
    <property type="entry name" value="TRIMETHYLAMINE-N-OXIDE REDUCTASE"/>
    <property type="match status" value="1"/>
</dbReference>
<keyword evidence="3" id="KW-0732">Signal</keyword>
<dbReference type="InterPro" id="IPR006657">
    <property type="entry name" value="MoPterin_dinucl-bd_dom"/>
</dbReference>